<sequence>LQTYISYLNSLTISGVPAVPSLNYAGTIGDTATAIAADGSSISDLSHPNWKANTMLGYADGPFGVALHWRYISSMADLMDGPNSGDAGVPAYSYFDLNGHWQATSSIEITAGVNNLADKGPPRVAGAPLLTDAATYDVVGRTYYVGVKADLE</sequence>
<organism evidence="5">
    <name type="scientific">mine drainage metagenome</name>
    <dbReference type="NCBI Taxonomy" id="410659"/>
    <lineage>
        <taxon>unclassified sequences</taxon>
        <taxon>metagenomes</taxon>
        <taxon>ecological metagenomes</taxon>
    </lineage>
</organism>
<comment type="caution">
    <text evidence="5">The sequence shown here is derived from an EMBL/GenBank/DDBJ whole genome shotgun (WGS) entry which is preliminary data.</text>
</comment>
<accession>T0ZZ67</accession>
<keyword evidence="3" id="KW-0998">Cell outer membrane</keyword>
<dbReference type="EMBL" id="AUZZ01005364">
    <property type="protein sequence ID" value="EQD49898.1"/>
    <property type="molecule type" value="Genomic_DNA"/>
</dbReference>
<evidence type="ECO:0000259" key="4">
    <source>
        <dbReference type="Pfam" id="PF00593"/>
    </source>
</evidence>
<evidence type="ECO:0000313" key="5">
    <source>
        <dbReference type="EMBL" id="EQD49898.1"/>
    </source>
</evidence>
<dbReference type="GO" id="GO:0009279">
    <property type="term" value="C:cell outer membrane"/>
    <property type="evidence" value="ECO:0007669"/>
    <property type="project" value="UniProtKB-SubCell"/>
</dbReference>
<evidence type="ECO:0000256" key="2">
    <source>
        <dbReference type="ARBA" id="ARBA00023136"/>
    </source>
</evidence>
<evidence type="ECO:0000256" key="3">
    <source>
        <dbReference type="ARBA" id="ARBA00023237"/>
    </source>
</evidence>
<gene>
    <name evidence="5" type="ORF">B2A_07491</name>
</gene>
<protein>
    <submittedName>
        <fullName evidence="5">TonB-dependent receptor</fullName>
    </submittedName>
</protein>
<dbReference type="Pfam" id="PF00593">
    <property type="entry name" value="TonB_dep_Rec_b-barrel"/>
    <property type="match status" value="1"/>
</dbReference>
<feature type="non-terminal residue" evidence="5">
    <location>
        <position position="1"/>
    </location>
</feature>
<dbReference type="Gene3D" id="2.40.170.20">
    <property type="entry name" value="TonB-dependent receptor, beta-barrel domain"/>
    <property type="match status" value="1"/>
</dbReference>
<reference evidence="5" key="1">
    <citation type="submission" date="2013-08" db="EMBL/GenBank/DDBJ databases">
        <authorList>
            <person name="Mendez C."/>
            <person name="Richter M."/>
            <person name="Ferrer M."/>
            <person name="Sanchez J."/>
        </authorList>
    </citation>
    <scope>NUCLEOTIDE SEQUENCE</scope>
</reference>
<dbReference type="SUPFAM" id="SSF56935">
    <property type="entry name" value="Porins"/>
    <property type="match status" value="1"/>
</dbReference>
<keyword evidence="5" id="KW-0675">Receptor</keyword>
<dbReference type="InterPro" id="IPR036942">
    <property type="entry name" value="Beta-barrel_TonB_sf"/>
</dbReference>
<name>T0ZZ67_9ZZZZ</name>
<proteinExistence type="predicted"/>
<dbReference type="AlphaFoldDB" id="T0ZZ67"/>
<reference evidence="5" key="2">
    <citation type="journal article" date="2014" name="ISME J.">
        <title>Microbial stratification in low pH oxic and suboxic macroscopic growths along an acid mine drainage.</title>
        <authorList>
            <person name="Mendez-Garcia C."/>
            <person name="Mesa V."/>
            <person name="Sprenger R.R."/>
            <person name="Richter M."/>
            <person name="Diez M.S."/>
            <person name="Solano J."/>
            <person name="Bargiela R."/>
            <person name="Golyshina O.V."/>
            <person name="Manteca A."/>
            <person name="Ramos J.L."/>
            <person name="Gallego J.R."/>
            <person name="Llorente I."/>
            <person name="Martins Dos Santos V.A."/>
            <person name="Jensen O.N."/>
            <person name="Pelaez A.I."/>
            <person name="Sanchez J."/>
            <person name="Ferrer M."/>
        </authorList>
    </citation>
    <scope>NUCLEOTIDE SEQUENCE</scope>
</reference>
<comment type="subcellular location">
    <subcellularLocation>
        <location evidence="1">Cell outer membrane</location>
    </subcellularLocation>
</comment>
<keyword evidence="2" id="KW-0472">Membrane</keyword>
<dbReference type="InterPro" id="IPR000531">
    <property type="entry name" value="Beta-barrel_TonB"/>
</dbReference>
<dbReference type="PANTHER" id="PTHR47234">
    <property type="match status" value="1"/>
</dbReference>
<dbReference type="PANTHER" id="PTHR47234:SF3">
    <property type="entry name" value="SECRETIN_TONB SHORT N-TERMINAL DOMAIN-CONTAINING PROTEIN"/>
    <property type="match status" value="1"/>
</dbReference>
<evidence type="ECO:0000256" key="1">
    <source>
        <dbReference type="ARBA" id="ARBA00004442"/>
    </source>
</evidence>
<feature type="domain" description="TonB-dependent receptor-like beta-barrel" evidence="4">
    <location>
        <begin position="33"/>
        <end position="116"/>
    </location>
</feature>